<dbReference type="RefSeq" id="WP_133325456.1">
    <property type="nucleotide sequence ID" value="NZ_SMYL01000001.1"/>
</dbReference>
<dbReference type="EMBL" id="SMYL01000001">
    <property type="protein sequence ID" value="TDK68629.1"/>
    <property type="molecule type" value="Genomic_DNA"/>
</dbReference>
<feature type="transmembrane region" description="Helical" evidence="1">
    <location>
        <begin position="104"/>
        <end position="130"/>
    </location>
</feature>
<dbReference type="AlphaFoldDB" id="A0A4R5W6A8"/>
<feature type="transmembrane region" description="Helical" evidence="1">
    <location>
        <begin position="37"/>
        <end position="56"/>
    </location>
</feature>
<feature type="transmembrane region" description="Helical" evidence="1">
    <location>
        <begin position="136"/>
        <end position="159"/>
    </location>
</feature>
<protein>
    <submittedName>
        <fullName evidence="2">Uncharacterized protein</fullName>
    </submittedName>
</protein>
<keyword evidence="1" id="KW-0472">Membrane</keyword>
<keyword evidence="1" id="KW-0812">Transmembrane</keyword>
<evidence type="ECO:0000313" key="2">
    <source>
        <dbReference type="EMBL" id="TDK68629.1"/>
    </source>
</evidence>
<keyword evidence="1" id="KW-1133">Transmembrane helix</keyword>
<feature type="transmembrane region" description="Helical" evidence="1">
    <location>
        <begin position="62"/>
        <end position="83"/>
    </location>
</feature>
<reference evidence="2 3" key="1">
    <citation type="submission" date="2019-03" db="EMBL/GenBank/DDBJ databases">
        <title>Sapientia aquatica gen. nov., sp. nov., isolated from a crater lake.</title>
        <authorList>
            <person name="Felfoldi T."/>
            <person name="Szabo A."/>
            <person name="Toth E."/>
            <person name="Schumann P."/>
            <person name="Keki Z."/>
            <person name="Marialigeti K."/>
            <person name="Mathe I."/>
        </authorList>
    </citation>
    <scope>NUCLEOTIDE SEQUENCE [LARGE SCALE GENOMIC DNA]</scope>
    <source>
        <strain evidence="2 3">SA-152</strain>
    </source>
</reference>
<evidence type="ECO:0000256" key="1">
    <source>
        <dbReference type="SAM" id="Phobius"/>
    </source>
</evidence>
<sequence>MSISENNVLLERLDKIARWTGIPKLSERPARRRAMRFLPIVTLALGTVGFGIILFYPDQYWFGYAGMMLCFCLSVFFPIFGPIKQAAQPNENLDELDRMMGRKAHLFTFGVISIVAIVGIWCLIGLSAYADWKREILIKAMLGLLFYLMSLLTTLPTLYASWSFPTISEEE</sequence>
<evidence type="ECO:0000313" key="3">
    <source>
        <dbReference type="Proteomes" id="UP000294829"/>
    </source>
</evidence>
<keyword evidence="3" id="KW-1185">Reference proteome</keyword>
<proteinExistence type="predicted"/>
<organism evidence="2 3">
    <name type="scientific">Sapientia aquatica</name>
    <dbReference type="NCBI Taxonomy" id="1549640"/>
    <lineage>
        <taxon>Bacteria</taxon>
        <taxon>Pseudomonadati</taxon>
        <taxon>Pseudomonadota</taxon>
        <taxon>Betaproteobacteria</taxon>
        <taxon>Burkholderiales</taxon>
        <taxon>Oxalobacteraceae</taxon>
        <taxon>Sapientia</taxon>
    </lineage>
</organism>
<name>A0A4R5W6A8_9BURK</name>
<gene>
    <name evidence="2" type="ORF">E2I14_03570</name>
</gene>
<dbReference type="OrthoDB" id="7561973at2"/>
<accession>A0A4R5W6A8</accession>
<comment type="caution">
    <text evidence="2">The sequence shown here is derived from an EMBL/GenBank/DDBJ whole genome shotgun (WGS) entry which is preliminary data.</text>
</comment>
<dbReference type="Proteomes" id="UP000294829">
    <property type="component" value="Unassembled WGS sequence"/>
</dbReference>